<reference evidence="2 3" key="1">
    <citation type="submission" date="2020-04" db="EMBL/GenBank/DDBJ databases">
        <title>Luteolibacter sp. G-1-1-1 isolated from soil.</title>
        <authorList>
            <person name="Dahal R.H."/>
        </authorList>
    </citation>
    <scope>NUCLEOTIDE SEQUENCE [LARGE SCALE GENOMIC DNA]</scope>
    <source>
        <strain evidence="2 3">G-1-1-1</strain>
    </source>
</reference>
<evidence type="ECO:0000313" key="2">
    <source>
        <dbReference type="EMBL" id="QJE96586.1"/>
    </source>
</evidence>
<name>A0A858RHD4_9BACT</name>
<proteinExistence type="predicted"/>
<protein>
    <submittedName>
        <fullName evidence="2">DUF4410 domain-containing protein</fullName>
    </submittedName>
</protein>
<evidence type="ECO:0000256" key="1">
    <source>
        <dbReference type="SAM" id="SignalP"/>
    </source>
</evidence>
<evidence type="ECO:0000313" key="3">
    <source>
        <dbReference type="Proteomes" id="UP000501812"/>
    </source>
</evidence>
<sequence>MKPILAILPVAAALLCASCGVSTDYVEASAPTAPYQVAVVKGFTYKEEEPNSADEALSKEFASVLSEELRNGKKFAQVTSGSYSGRAVRIEGDVTYLEQGNSALRIGVGFGTGKSHFSCTARFVDNTTGKLLGTLEVERSSKQGMMGIADNFPVIRRSAAFDVAEKAADFAVAH</sequence>
<dbReference type="InterPro" id="IPR025522">
    <property type="entry name" value="DUF4410"/>
</dbReference>
<dbReference type="Proteomes" id="UP000501812">
    <property type="component" value="Chromosome"/>
</dbReference>
<dbReference type="AlphaFoldDB" id="A0A858RHD4"/>
<dbReference type="KEGG" id="luo:HHL09_12590"/>
<feature type="signal peptide" evidence="1">
    <location>
        <begin position="1"/>
        <end position="23"/>
    </location>
</feature>
<feature type="chain" id="PRO_5032924242" evidence="1">
    <location>
        <begin position="24"/>
        <end position="174"/>
    </location>
</feature>
<gene>
    <name evidence="2" type="ORF">HHL09_12590</name>
</gene>
<accession>A0A858RHD4</accession>
<dbReference type="EMBL" id="CP051774">
    <property type="protein sequence ID" value="QJE96586.1"/>
    <property type="molecule type" value="Genomic_DNA"/>
</dbReference>
<dbReference type="RefSeq" id="WP_169454987.1">
    <property type="nucleotide sequence ID" value="NZ_CP051774.1"/>
</dbReference>
<keyword evidence="1" id="KW-0732">Signal</keyword>
<dbReference type="Pfam" id="PF14366">
    <property type="entry name" value="DUF4410"/>
    <property type="match status" value="1"/>
</dbReference>
<organism evidence="2 3">
    <name type="scientific">Luteolibacter luteus</name>
    <dbReference type="NCBI Taxonomy" id="2728835"/>
    <lineage>
        <taxon>Bacteria</taxon>
        <taxon>Pseudomonadati</taxon>
        <taxon>Verrucomicrobiota</taxon>
        <taxon>Verrucomicrobiia</taxon>
        <taxon>Verrucomicrobiales</taxon>
        <taxon>Verrucomicrobiaceae</taxon>
        <taxon>Luteolibacter</taxon>
    </lineage>
</organism>
<keyword evidence="3" id="KW-1185">Reference proteome</keyword>